<dbReference type="InterPro" id="IPR045283">
    <property type="entry name" value="AT3G44326-like"/>
</dbReference>
<dbReference type="PANTHER" id="PTHR33736:SF13">
    <property type="entry name" value="OS11G0155100 PROTEIN"/>
    <property type="match status" value="1"/>
</dbReference>
<organism evidence="3 4">
    <name type="scientific">Helianthus annuus</name>
    <name type="common">Common sunflower</name>
    <dbReference type="NCBI Taxonomy" id="4232"/>
    <lineage>
        <taxon>Eukaryota</taxon>
        <taxon>Viridiplantae</taxon>
        <taxon>Streptophyta</taxon>
        <taxon>Embryophyta</taxon>
        <taxon>Tracheophyta</taxon>
        <taxon>Spermatophyta</taxon>
        <taxon>Magnoliopsida</taxon>
        <taxon>eudicotyledons</taxon>
        <taxon>Gunneridae</taxon>
        <taxon>Pentapetalae</taxon>
        <taxon>asterids</taxon>
        <taxon>campanulids</taxon>
        <taxon>Asterales</taxon>
        <taxon>Asteraceae</taxon>
        <taxon>Asteroideae</taxon>
        <taxon>Heliantheae alliance</taxon>
        <taxon>Heliantheae</taxon>
        <taxon>Helianthus</taxon>
    </lineage>
</organism>
<dbReference type="PANTHER" id="PTHR33736">
    <property type="entry name" value="F-BOX PROTEIN-RELATED"/>
    <property type="match status" value="1"/>
</dbReference>
<evidence type="ECO:0000256" key="1">
    <source>
        <dbReference type="SAM" id="Phobius"/>
    </source>
</evidence>
<dbReference type="Gramene" id="mRNA:HanXRQr2_Chr02g0079111">
    <property type="protein sequence ID" value="mRNA:HanXRQr2_Chr02g0079111"/>
    <property type="gene ID" value="HanXRQr2_Chr02g0079111"/>
</dbReference>
<dbReference type="EMBL" id="MNCJ02000317">
    <property type="protein sequence ID" value="KAF5819568.1"/>
    <property type="molecule type" value="Genomic_DNA"/>
</dbReference>
<keyword evidence="4" id="KW-1185">Reference proteome</keyword>
<dbReference type="InParanoid" id="A0A251V1P5"/>
<reference evidence="2 4" key="1">
    <citation type="journal article" date="2017" name="Nature">
        <title>The sunflower genome provides insights into oil metabolism, flowering and Asterid evolution.</title>
        <authorList>
            <person name="Badouin H."/>
            <person name="Gouzy J."/>
            <person name="Grassa C.J."/>
            <person name="Murat F."/>
            <person name="Staton S.E."/>
            <person name="Cottret L."/>
            <person name="Lelandais-Briere C."/>
            <person name="Owens G.L."/>
            <person name="Carrere S."/>
            <person name="Mayjonade B."/>
            <person name="Legrand L."/>
            <person name="Gill N."/>
            <person name="Kane N.C."/>
            <person name="Bowers J.E."/>
            <person name="Hubner S."/>
            <person name="Bellec A."/>
            <person name="Berard A."/>
            <person name="Berges H."/>
            <person name="Blanchet N."/>
            <person name="Boniface M.C."/>
            <person name="Brunel D."/>
            <person name="Catrice O."/>
            <person name="Chaidir N."/>
            <person name="Claudel C."/>
            <person name="Donnadieu C."/>
            <person name="Faraut T."/>
            <person name="Fievet G."/>
            <person name="Helmstetter N."/>
            <person name="King M."/>
            <person name="Knapp S.J."/>
            <person name="Lai Z."/>
            <person name="Le Paslier M.C."/>
            <person name="Lippi Y."/>
            <person name="Lorenzon L."/>
            <person name="Mandel J.R."/>
            <person name="Marage G."/>
            <person name="Marchand G."/>
            <person name="Marquand E."/>
            <person name="Bret-Mestries E."/>
            <person name="Morien E."/>
            <person name="Nambeesan S."/>
            <person name="Nguyen T."/>
            <person name="Pegot-Espagnet P."/>
            <person name="Pouilly N."/>
            <person name="Raftis F."/>
            <person name="Sallet E."/>
            <person name="Schiex T."/>
            <person name="Thomas J."/>
            <person name="Vandecasteele C."/>
            <person name="Vares D."/>
            <person name="Vear F."/>
            <person name="Vautrin S."/>
            <person name="Crespi M."/>
            <person name="Mangin B."/>
            <person name="Burke J.M."/>
            <person name="Salse J."/>
            <person name="Munos S."/>
            <person name="Vincourt P."/>
            <person name="Rieseberg L.H."/>
            <person name="Langlade N.B."/>
        </authorList>
    </citation>
    <scope>NUCLEOTIDE SEQUENCE [LARGE SCALE GENOMIC DNA]</scope>
    <source>
        <strain evidence="4">cv. SF193</strain>
        <tissue evidence="2">Leaves</tissue>
    </source>
</reference>
<keyword evidence="1" id="KW-0472">Membrane</keyword>
<proteinExistence type="predicted"/>
<feature type="transmembrane region" description="Helical" evidence="1">
    <location>
        <begin position="408"/>
        <end position="428"/>
    </location>
</feature>
<name>A0A251V1P5_HELAN</name>
<evidence type="ECO:0000313" key="4">
    <source>
        <dbReference type="Proteomes" id="UP000215914"/>
    </source>
</evidence>
<dbReference type="AlphaFoldDB" id="A0A251V1P5"/>
<gene>
    <name evidence="3" type="ORF">HannXRQ_Chr04g0123241</name>
    <name evidence="2" type="ORF">HanXRQr2_Chr02g0079111</name>
</gene>
<evidence type="ECO:0000313" key="2">
    <source>
        <dbReference type="EMBL" id="KAF5819568.1"/>
    </source>
</evidence>
<reference evidence="2" key="3">
    <citation type="submission" date="2020-06" db="EMBL/GenBank/DDBJ databases">
        <title>Helianthus annuus Genome sequencing and assembly Release 2.</title>
        <authorList>
            <person name="Gouzy J."/>
            <person name="Langlade N."/>
            <person name="Munos S."/>
        </authorList>
    </citation>
    <scope>NUCLEOTIDE SEQUENCE</scope>
    <source>
        <tissue evidence="2">Leaves</tissue>
    </source>
</reference>
<dbReference type="Proteomes" id="UP000215914">
    <property type="component" value="Chromosome 4"/>
</dbReference>
<dbReference type="InterPro" id="IPR036047">
    <property type="entry name" value="F-box-like_dom_sf"/>
</dbReference>
<protein>
    <submittedName>
        <fullName evidence="2">F-box-like domain superfamily protein</fullName>
    </submittedName>
    <submittedName>
        <fullName evidence="3">Putative F-box family protein</fullName>
    </submittedName>
</protein>
<keyword evidence="1" id="KW-1133">Transmembrane helix</keyword>
<sequence>MINLSKSNDFYNVPLNFLTLLSIALVIGQLSLTSNSKGNFVISHPKQLFILQKCKTSYSLFQYTNNTITQLYTKPFTTINMSKTTPSPPPYAAADISSLPADILEYHVLTRLDGQTLASASCANAVLRSILDTNHGLWYDVCHSTWPSTSGEVVNRIISSFSGNGPREFFSQAFPMPSPDPTKVFSPSSPPQCNKLINSSSSVLISAVDVYHRNKLIFTKTEETETVSGWFQCSPFRIDLLDPKDVVPTDIPHPDGDATCTSLINDMTLSWILIDPLSKRVVNLSSHRPVSVQRHWLTGDVQVRFGSVLAGGNHKHLSEANALVQCAIVVNCGRSDGGEMQVRELSMKVEDMDGKHLNGRDSLVILQRTLEGKRGNGLKREKEARNRYIKFEEMKRERRERKLRVEETLDTLSVAFGLSVFAGLIFIFC</sequence>
<feature type="transmembrane region" description="Helical" evidence="1">
    <location>
        <begin position="13"/>
        <end position="32"/>
    </location>
</feature>
<dbReference type="OMA" id="LWTNICH"/>
<dbReference type="EMBL" id="CM007893">
    <property type="protein sequence ID" value="OTG29527.1"/>
    <property type="molecule type" value="Genomic_DNA"/>
</dbReference>
<evidence type="ECO:0000313" key="3">
    <source>
        <dbReference type="EMBL" id="OTG29527.1"/>
    </source>
</evidence>
<reference evidence="3" key="2">
    <citation type="submission" date="2017-02" db="EMBL/GenBank/DDBJ databases">
        <title>Sunflower complete genome.</title>
        <authorList>
            <person name="Langlade N."/>
            <person name="Munos S."/>
        </authorList>
    </citation>
    <scope>NUCLEOTIDE SEQUENCE [LARGE SCALE GENOMIC DNA]</scope>
    <source>
        <tissue evidence="3">Leaves</tissue>
    </source>
</reference>
<dbReference type="FunCoup" id="A0A251V1P5">
    <property type="interactions" value="20"/>
</dbReference>
<keyword evidence="1" id="KW-0812">Transmembrane</keyword>
<dbReference type="SUPFAM" id="SSF81383">
    <property type="entry name" value="F-box domain"/>
    <property type="match status" value="1"/>
</dbReference>
<accession>A0A251V1P5</accession>